<evidence type="ECO:0000313" key="3">
    <source>
        <dbReference type="Proteomes" id="UP001066276"/>
    </source>
</evidence>
<comment type="caution">
    <text evidence="2">The sequence shown here is derived from an EMBL/GenBank/DDBJ whole genome shotgun (WGS) entry which is preliminary data.</text>
</comment>
<keyword evidence="3" id="KW-1185">Reference proteome</keyword>
<evidence type="ECO:0000313" key="2">
    <source>
        <dbReference type="EMBL" id="KAJ1213876.1"/>
    </source>
</evidence>
<dbReference type="AlphaFoldDB" id="A0AAV7WLQ2"/>
<accession>A0AAV7WLQ2</accession>
<proteinExistence type="predicted"/>
<reference evidence="2" key="1">
    <citation type="journal article" date="2022" name="bioRxiv">
        <title>Sequencing and chromosome-scale assembly of the giantPleurodeles waltlgenome.</title>
        <authorList>
            <person name="Brown T."/>
            <person name="Elewa A."/>
            <person name="Iarovenko S."/>
            <person name="Subramanian E."/>
            <person name="Araus A.J."/>
            <person name="Petzold A."/>
            <person name="Susuki M."/>
            <person name="Suzuki K.-i.T."/>
            <person name="Hayashi T."/>
            <person name="Toyoda A."/>
            <person name="Oliveira C."/>
            <person name="Osipova E."/>
            <person name="Leigh N.D."/>
            <person name="Simon A."/>
            <person name="Yun M.H."/>
        </authorList>
    </citation>
    <scope>NUCLEOTIDE SEQUENCE</scope>
    <source>
        <strain evidence="2">20211129_DDA</strain>
        <tissue evidence="2">Liver</tissue>
    </source>
</reference>
<dbReference type="Proteomes" id="UP001066276">
    <property type="component" value="Chromosome 1_1"/>
</dbReference>
<evidence type="ECO:0000256" key="1">
    <source>
        <dbReference type="SAM" id="MobiDB-lite"/>
    </source>
</evidence>
<dbReference type="EMBL" id="JANPWB010000001">
    <property type="protein sequence ID" value="KAJ1213876.1"/>
    <property type="molecule type" value="Genomic_DNA"/>
</dbReference>
<sequence length="131" mass="14528">MSSPAPSKQVQKCGATNKELGCQYNQCKRGGRGQATEHARRELLELRAAPGSSDTIRGDQGSISLPEQPGWSLDDSEALRSRERARASQAYQLSHGVARPREKERLSSRGRTPGHSCDTPAWRWLQSEEVR</sequence>
<organism evidence="2 3">
    <name type="scientific">Pleurodeles waltl</name>
    <name type="common">Iberian ribbed newt</name>
    <dbReference type="NCBI Taxonomy" id="8319"/>
    <lineage>
        <taxon>Eukaryota</taxon>
        <taxon>Metazoa</taxon>
        <taxon>Chordata</taxon>
        <taxon>Craniata</taxon>
        <taxon>Vertebrata</taxon>
        <taxon>Euteleostomi</taxon>
        <taxon>Amphibia</taxon>
        <taxon>Batrachia</taxon>
        <taxon>Caudata</taxon>
        <taxon>Salamandroidea</taxon>
        <taxon>Salamandridae</taxon>
        <taxon>Pleurodelinae</taxon>
        <taxon>Pleurodeles</taxon>
    </lineage>
</organism>
<gene>
    <name evidence="2" type="ORF">NDU88_001506</name>
</gene>
<feature type="region of interest" description="Disordered" evidence="1">
    <location>
        <begin position="46"/>
        <end position="131"/>
    </location>
</feature>
<feature type="compositionally biased region" description="Basic and acidic residues" evidence="1">
    <location>
        <begin position="77"/>
        <end position="86"/>
    </location>
</feature>
<name>A0AAV7WLQ2_PLEWA</name>
<protein>
    <submittedName>
        <fullName evidence="2">Uncharacterized protein</fullName>
    </submittedName>
</protein>